<gene>
    <name evidence="2" type="ORF">E0L32_001212</name>
</gene>
<feature type="region of interest" description="Disordered" evidence="1">
    <location>
        <begin position="260"/>
        <end position="304"/>
    </location>
</feature>
<dbReference type="GO" id="GO:0009306">
    <property type="term" value="P:protein secretion"/>
    <property type="evidence" value="ECO:0007669"/>
    <property type="project" value="TreeGrafter"/>
</dbReference>
<proteinExistence type="predicted"/>
<comment type="caution">
    <text evidence="2">The sequence shown here is derived from an EMBL/GenBank/DDBJ whole genome shotgun (WGS) entry which is preliminary data.</text>
</comment>
<dbReference type="Pfam" id="PF05742">
    <property type="entry name" value="TANGO2"/>
    <property type="match status" value="1"/>
</dbReference>
<dbReference type="InterPro" id="IPR008551">
    <property type="entry name" value="TANGO2"/>
</dbReference>
<dbReference type="GeneID" id="41968659"/>
<sequence>MCIVLLTTSHPDYALIVIDNRDEFILRPTSRPHWWKPEPEAPTPEDRQEILSSRDLQRAERGTWLGVTKAGHFAVLTNYRETDTADAQHPVHGVRSRGGMVTAWLTASPNEDLRSFVERMLKDGGTHGVGGFSLICGKLRRNKDSPADPAARTLEPLAIISNRSDTAAEVPYVAGQRGEVYGLSNTCFDDPLVWPKLEDGKFALRQTVEAAVARSAPEDELLADLFAILDADTLPRDDAMSFEEYIGVLKQSIFIPPIGDEDHRRDMDHARRRGSASVTGAPHADHLSPEATAELRGEERPDAQPMGFMTGMYGTQRQTAILVDWDGNVRYTERALYDSNGRPIERGQGDVTHRFKVEGWGS</sequence>
<dbReference type="PANTHER" id="PTHR17985">
    <property type="entry name" value="SER/THR-RICH PROTEIN T10 IN DGCR REGION"/>
    <property type="match status" value="1"/>
</dbReference>
<dbReference type="EMBL" id="SKBQ01000005">
    <property type="protein sequence ID" value="TPX10015.1"/>
    <property type="molecule type" value="Genomic_DNA"/>
</dbReference>
<dbReference type="RefSeq" id="XP_030991726.1">
    <property type="nucleotide sequence ID" value="XM_031134968.1"/>
</dbReference>
<dbReference type="GO" id="GO:0007030">
    <property type="term" value="P:Golgi organization"/>
    <property type="evidence" value="ECO:0007669"/>
    <property type="project" value="TreeGrafter"/>
</dbReference>
<evidence type="ECO:0000313" key="2">
    <source>
        <dbReference type="EMBL" id="TPX10015.1"/>
    </source>
</evidence>
<organism evidence="2 3">
    <name type="scientific">Thyridium curvatum</name>
    <dbReference type="NCBI Taxonomy" id="1093900"/>
    <lineage>
        <taxon>Eukaryota</taxon>
        <taxon>Fungi</taxon>
        <taxon>Dikarya</taxon>
        <taxon>Ascomycota</taxon>
        <taxon>Pezizomycotina</taxon>
        <taxon>Sordariomycetes</taxon>
        <taxon>Sordariomycetidae</taxon>
        <taxon>Thyridiales</taxon>
        <taxon>Thyridiaceae</taxon>
        <taxon>Thyridium</taxon>
    </lineage>
</organism>
<dbReference type="GO" id="GO:0005794">
    <property type="term" value="C:Golgi apparatus"/>
    <property type="evidence" value="ECO:0007669"/>
    <property type="project" value="TreeGrafter"/>
</dbReference>
<dbReference type="InParanoid" id="A0A507AIL0"/>
<dbReference type="PANTHER" id="PTHR17985:SF8">
    <property type="entry name" value="TRANSPORT AND GOLGI ORGANIZATION PROTEIN 2 HOMOLOG"/>
    <property type="match status" value="1"/>
</dbReference>
<dbReference type="FunCoup" id="A0A507AIL0">
    <property type="interactions" value="353"/>
</dbReference>
<feature type="compositionally biased region" description="Basic and acidic residues" evidence="1">
    <location>
        <begin position="260"/>
        <end position="269"/>
    </location>
</feature>
<protein>
    <submittedName>
        <fullName evidence="2">Uncharacterized protein</fullName>
    </submittedName>
</protein>
<name>A0A507AIL0_9PEZI</name>
<dbReference type="OrthoDB" id="191601at2759"/>
<keyword evidence="3" id="KW-1185">Reference proteome</keyword>
<dbReference type="AlphaFoldDB" id="A0A507AIL0"/>
<dbReference type="Proteomes" id="UP000319257">
    <property type="component" value="Unassembled WGS sequence"/>
</dbReference>
<reference evidence="2 3" key="1">
    <citation type="submission" date="2019-06" db="EMBL/GenBank/DDBJ databases">
        <title>Draft genome sequence of the filamentous fungus Phialemoniopsis curvata isolated from diesel fuel.</title>
        <authorList>
            <person name="Varaljay V.A."/>
            <person name="Lyon W.J."/>
            <person name="Crouch A.L."/>
            <person name="Drake C.E."/>
            <person name="Hollomon J.M."/>
            <person name="Nadeau L.J."/>
            <person name="Nunn H.S."/>
            <person name="Stevenson B.S."/>
            <person name="Bojanowski C.L."/>
            <person name="Crookes-Goodson W.J."/>
        </authorList>
    </citation>
    <scope>NUCLEOTIDE SEQUENCE [LARGE SCALE GENOMIC DNA]</scope>
    <source>
        <strain evidence="2 3">D216</strain>
    </source>
</reference>
<feature type="compositionally biased region" description="Basic and acidic residues" evidence="1">
    <location>
        <begin position="283"/>
        <end position="302"/>
    </location>
</feature>
<evidence type="ECO:0000313" key="3">
    <source>
        <dbReference type="Proteomes" id="UP000319257"/>
    </source>
</evidence>
<accession>A0A507AIL0</accession>
<evidence type="ECO:0000256" key="1">
    <source>
        <dbReference type="SAM" id="MobiDB-lite"/>
    </source>
</evidence>